<comment type="caution">
    <text evidence="5">The sequence shown here is derived from an EMBL/GenBank/DDBJ whole genome shotgun (WGS) entry which is preliminary data.</text>
</comment>
<dbReference type="InterPro" id="IPR011009">
    <property type="entry name" value="Kinase-like_dom_sf"/>
</dbReference>
<dbReference type="AlphaFoldDB" id="A0A6G0WRE9"/>
<accession>A0A6G0WRE9</accession>
<evidence type="ECO:0000259" key="4">
    <source>
        <dbReference type="PROSITE" id="PS50011"/>
    </source>
</evidence>
<evidence type="ECO:0000256" key="3">
    <source>
        <dbReference type="SAM" id="SignalP"/>
    </source>
</evidence>
<dbReference type="PRINTS" id="PR01217">
    <property type="entry name" value="PRICHEXTENSN"/>
</dbReference>
<proteinExistence type="predicted"/>
<dbReference type="PROSITE" id="PS50011">
    <property type="entry name" value="PROTEIN_KINASE_DOM"/>
    <property type="match status" value="1"/>
</dbReference>
<dbReference type="SMART" id="SM00220">
    <property type="entry name" value="S_TKc"/>
    <property type="match status" value="1"/>
</dbReference>
<feature type="compositionally biased region" description="Pro residues" evidence="1">
    <location>
        <begin position="120"/>
        <end position="150"/>
    </location>
</feature>
<dbReference type="InterPro" id="IPR000719">
    <property type="entry name" value="Prot_kinase_dom"/>
</dbReference>
<dbReference type="PANTHER" id="PTHR44329:SF214">
    <property type="entry name" value="PROTEIN KINASE DOMAIN-CONTAINING PROTEIN"/>
    <property type="match status" value="1"/>
</dbReference>
<protein>
    <recommendedName>
        <fullName evidence="4">Protein kinase domain-containing protein</fullName>
    </recommendedName>
</protein>
<dbReference type="Gene3D" id="1.10.510.10">
    <property type="entry name" value="Transferase(Phosphotransferase) domain 1"/>
    <property type="match status" value="1"/>
</dbReference>
<evidence type="ECO:0000256" key="2">
    <source>
        <dbReference type="SAM" id="Phobius"/>
    </source>
</evidence>
<feature type="compositionally biased region" description="Low complexity" evidence="1">
    <location>
        <begin position="171"/>
        <end position="204"/>
    </location>
</feature>
<feature type="transmembrane region" description="Helical" evidence="2">
    <location>
        <begin position="252"/>
        <end position="273"/>
    </location>
</feature>
<keyword evidence="2" id="KW-0472">Membrane</keyword>
<evidence type="ECO:0000313" key="6">
    <source>
        <dbReference type="Proteomes" id="UP000481153"/>
    </source>
</evidence>
<dbReference type="EMBL" id="VJMJ01000157">
    <property type="protein sequence ID" value="KAF0730037.1"/>
    <property type="molecule type" value="Genomic_DNA"/>
</dbReference>
<reference evidence="5 6" key="1">
    <citation type="submission" date="2019-07" db="EMBL/GenBank/DDBJ databases">
        <title>Genomics analysis of Aphanomyces spp. identifies a new class of oomycete effector associated with host adaptation.</title>
        <authorList>
            <person name="Gaulin E."/>
        </authorList>
    </citation>
    <scope>NUCLEOTIDE SEQUENCE [LARGE SCALE GENOMIC DNA]</scope>
    <source>
        <strain evidence="5 6">ATCC 201684</strain>
    </source>
</reference>
<feature type="region of interest" description="Disordered" evidence="1">
    <location>
        <begin position="118"/>
        <end position="244"/>
    </location>
</feature>
<dbReference type="Pfam" id="PF07714">
    <property type="entry name" value="PK_Tyr_Ser-Thr"/>
    <property type="match status" value="1"/>
</dbReference>
<keyword evidence="2" id="KW-0812">Transmembrane</keyword>
<sequence length="519" mass="55111">MHRLKLAWAITVLSSGIGVVLVAGGPNFQKCPKATPCYDLRNKLCLAGDASRNNGAGLVFCDPSKVFCDDESACYGLGSGCVCTGDKPCRPLNGACEAYSGSCSATNQFLQWCPSAGAPATPPPPPPPPPITPQPQVITPPPPPPPPPSPSTSQPTTAPPTSRPTPPPTTARPTTWTPSTPEPTATDNGSSSSGGLTSSPWTTTKGDSNGTSSTTTARPLSTANQTTNNSNSNGNVNPATTTTTAKSDSNTLLIVVTVTVGVVVIAIIIAIVYCQRRRRYEVPVPVAVPYVAPAPTPAPTLPPRKSSATVVKPSKFLSTGGSTAAWNRSSKQLDMGNLEMFRIPPEDIGILKVIAAGAYGQVSKADYHGQTVAVKSLLVARKSDMTQLVNFIDEIKLHSQIDCEFIVQFIGASWTKPSDIVMVTEYMDNGDLRNFLQATTPATLAWRDKLDIALSVSQALVYLHSLDPKVIHRDLKSRNVLLNGDLQAKVTDFGISREFDDIETMTAGVGTYRWIWTLR</sequence>
<feature type="compositionally biased region" description="Low complexity" evidence="1">
    <location>
        <begin position="221"/>
        <end position="244"/>
    </location>
</feature>
<organism evidence="5 6">
    <name type="scientific">Aphanomyces euteiches</name>
    <dbReference type="NCBI Taxonomy" id="100861"/>
    <lineage>
        <taxon>Eukaryota</taxon>
        <taxon>Sar</taxon>
        <taxon>Stramenopiles</taxon>
        <taxon>Oomycota</taxon>
        <taxon>Saprolegniomycetes</taxon>
        <taxon>Saprolegniales</taxon>
        <taxon>Verrucalvaceae</taxon>
        <taxon>Aphanomyces</taxon>
    </lineage>
</organism>
<dbReference type="InterPro" id="IPR051681">
    <property type="entry name" value="Ser/Thr_Kinases-Pseudokinases"/>
</dbReference>
<dbReference type="VEuPathDB" id="FungiDB:AeMF1_006261"/>
<dbReference type="GO" id="GO:0004674">
    <property type="term" value="F:protein serine/threonine kinase activity"/>
    <property type="evidence" value="ECO:0007669"/>
    <property type="project" value="TreeGrafter"/>
</dbReference>
<dbReference type="InterPro" id="IPR008271">
    <property type="entry name" value="Ser/Thr_kinase_AS"/>
</dbReference>
<dbReference type="GO" id="GO:0005524">
    <property type="term" value="F:ATP binding"/>
    <property type="evidence" value="ECO:0007669"/>
    <property type="project" value="InterPro"/>
</dbReference>
<feature type="compositionally biased region" description="Pro residues" evidence="1">
    <location>
        <begin position="157"/>
        <end position="170"/>
    </location>
</feature>
<evidence type="ECO:0000313" key="5">
    <source>
        <dbReference type="EMBL" id="KAF0730037.1"/>
    </source>
</evidence>
<feature type="chain" id="PRO_5026015032" description="Protein kinase domain-containing protein" evidence="3">
    <location>
        <begin position="25"/>
        <end position="519"/>
    </location>
</feature>
<keyword evidence="2" id="KW-1133">Transmembrane helix</keyword>
<name>A0A6G0WRE9_9STRA</name>
<dbReference type="SUPFAM" id="SSF56112">
    <property type="entry name" value="Protein kinase-like (PK-like)"/>
    <property type="match status" value="1"/>
</dbReference>
<evidence type="ECO:0000256" key="1">
    <source>
        <dbReference type="SAM" id="MobiDB-lite"/>
    </source>
</evidence>
<keyword evidence="3" id="KW-0732">Signal</keyword>
<dbReference type="PROSITE" id="PS00108">
    <property type="entry name" value="PROTEIN_KINASE_ST"/>
    <property type="match status" value="1"/>
</dbReference>
<gene>
    <name evidence="5" type="ORF">Ae201684_012435</name>
</gene>
<feature type="signal peptide" evidence="3">
    <location>
        <begin position="1"/>
        <end position="24"/>
    </location>
</feature>
<feature type="compositionally biased region" description="Polar residues" evidence="1">
    <location>
        <begin position="205"/>
        <end position="219"/>
    </location>
</feature>
<dbReference type="Proteomes" id="UP000481153">
    <property type="component" value="Unassembled WGS sequence"/>
</dbReference>
<feature type="domain" description="Protein kinase" evidence="4">
    <location>
        <begin position="348"/>
        <end position="519"/>
    </location>
</feature>
<dbReference type="InterPro" id="IPR001245">
    <property type="entry name" value="Ser-Thr/Tyr_kinase_cat_dom"/>
</dbReference>
<keyword evidence="6" id="KW-1185">Reference proteome</keyword>
<dbReference type="PANTHER" id="PTHR44329">
    <property type="entry name" value="SERINE/THREONINE-PROTEIN KINASE TNNI3K-RELATED"/>
    <property type="match status" value="1"/>
</dbReference>